<organism evidence="1 2">
    <name type="scientific">Blastopirellula marina DSM 3645</name>
    <dbReference type="NCBI Taxonomy" id="314230"/>
    <lineage>
        <taxon>Bacteria</taxon>
        <taxon>Pseudomonadati</taxon>
        <taxon>Planctomycetota</taxon>
        <taxon>Planctomycetia</taxon>
        <taxon>Pirellulales</taxon>
        <taxon>Pirellulaceae</taxon>
        <taxon>Blastopirellula</taxon>
    </lineage>
</organism>
<dbReference type="AlphaFoldDB" id="A4A095"/>
<evidence type="ECO:0008006" key="3">
    <source>
        <dbReference type="Google" id="ProtNLM"/>
    </source>
</evidence>
<dbReference type="PROSITE" id="PS51257">
    <property type="entry name" value="PROKAR_LIPOPROTEIN"/>
    <property type="match status" value="1"/>
</dbReference>
<reference evidence="1 2" key="1">
    <citation type="submission" date="2006-02" db="EMBL/GenBank/DDBJ databases">
        <authorList>
            <person name="Amann R."/>
            <person name="Ferriera S."/>
            <person name="Johnson J."/>
            <person name="Kravitz S."/>
            <person name="Halpern A."/>
            <person name="Remington K."/>
            <person name="Beeson K."/>
            <person name="Tran B."/>
            <person name="Rogers Y.-H."/>
            <person name="Friedman R."/>
            <person name="Venter J.C."/>
        </authorList>
    </citation>
    <scope>NUCLEOTIDE SEQUENCE [LARGE SCALE GENOMIC DNA]</scope>
    <source>
        <strain evidence="1 2">DSM 3645</strain>
    </source>
</reference>
<sequence length="129" mass="13711">MKTRKAVGLGLVALLIGTLGCTAERRLPDRIDVTGKVTLGGEPLPAGSISFSSEKDIADGMVASADIKDGQYAAKVPLGEKKVVIHSIIQTSDPAHEFMDLIPVQYNKKSTLTADVSVGNSEFDFHLTK</sequence>
<dbReference type="RefSeq" id="WP_002654846.1">
    <property type="nucleotide sequence ID" value="NZ_CH672377.1"/>
</dbReference>
<dbReference type="OrthoDB" id="291487at2"/>
<gene>
    <name evidence="1" type="ORF">DSM3645_06254</name>
</gene>
<dbReference type="Proteomes" id="UP000004358">
    <property type="component" value="Unassembled WGS sequence"/>
</dbReference>
<dbReference type="EMBL" id="AANZ01000027">
    <property type="protein sequence ID" value="EAQ77881.1"/>
    <property type="molecule type" value="Genomic_DNA"/>
</dbReference>
<protein>
    <recommendedName>
        <fullName evidence="3">Carboxypeptidase regulatory-like domain-containing protein</fullName>
    </recommendedName>
</protein>
<proteinExistence type="predicted"/>
<evidence type="ECO:0000313" key="2">
    <source>
        <dbReference type="Proteomes" id="UP000004358"/>
    </source>
</evidence>
<dbReference type="HOGENOM" id="CLU_113730_4_0_0"/>
<accession>A4A095</accession>
<comment type="caution">
    <text evidence="1">The sequence shown here is derived from an EMBL/GenBank/DDBJ whole genome shotgun (WGS) entry which is preliminary data.</text>
</comment>
<name>A4A095_9BACT</name>
<evidence type="ECO:0000313" key="1">
    <source>
        <dbReference type="EMBL" id="EAQ77881.1"/>
    </source>
</evidence>